<dbReference type="Proteomes" id="UP001367030">
    <property type="component" value="Unassembled WGS sequence"/>
</dbReference>
<keyword evidence="6" id="KW-1185">Reference proteome</keyword>
<dbReference type="Gene3D" id="1.10.10.60">
    <property type="entry name" value="Homeodomain-like"/>
    <property type="match status" value="1"/>
</dbReference>
<dbReference type="PANTHER" id="PTHR43280:SF31">
    <property type="entry name" value="TRANSCRIPTIONAL REGULATORY PROTEIN"/>
    <property type="match status" value="1"/>
</dbReference>
<gene>
    <name evidence="5" type="ORF">WKW79_23600</name>
</gene>
<dbReference type="SUPFAM" id="SSF46689">
    <property type="entry name" value="Homeodomain-like"/>
    <property type="match status" value="1"/>
</dbReference>
<dbReference type="PROSITE" id="PS00041">
    <property type="entry name" value="HTH_ARAC_FAMILY_1"/>
    <property type="match status" value="1"/>
</dbReference>
<evidence type="ECO:0000256" key="2">
    <source>
        <dbReference type="ARBA" id="ARBA00023125"/>
    </source>
</evidence>
<evidence type="ECO:0000259" key="4">
    <source>
        <dbReference type="PROSITE" id="PS01124"/>
    </source>
</evidence>
<keyword evidence="3" id="KW-0804">Transcription</keyword>
<dbReference type="InterPro" id="IPR018060">
    <property type="entry name" value="HTH_AraC"/>
</dbReference>
<protein>
    <submittedName>
        <fullName evidence="5">AraC family transcriptional regulator</fullName>
    </submittedName>
</protein>
<feature type="domain" description="HTH araC/xylS-type" evidence="4">
    <location>
        <begin position="75"/>
        <end position="174"/>
    </location>
</feature>
<evidence type="ECO:0000313" key="5">
    <source>
        <dbReference type="EMBL" id="MEJ8857577.1"/>
    </source>
</evidence>
<accession>A0ABU8XCL4</accession>
<evidence type="ECO:0000256" key="3">
    <source>
        <dbReference type="ARBA" id="ARBA00023163"/>
    </source>
</evidence>
<dbReference type="PROSITE" id="PS01124">
    <property type="entry name" value="HTH_ARAC_FAMILY_2"/>
    <property type="match status" value="1"/>
</dbReference>
<dbReference type="Pfam" id="PF12833">
    <property type="entry name" value="HTH_18"/>
    <property type="match status" value="1"/>
</dbReference>
<organism evidence="5 6">
    <name type="scientific">Variovorax robiniae</name>
    <dbReference type="NCBI Taxonomy" id="1836199"/>
    <lineage>
        <taxon>Bacteria</taxon>
        <taxon>Pseudomonadati</taxon>
        <taxon>Pseudomonadota</taxon>
        <taxon>Betaproteobacteria</taxon>
        <taxon>Burkholderiales</taxon>
        <taxon>Comamonadaceae</taxon>
        <taxon>Variovorax</taxon>
    </lineage>
</organism>
<proteinExistence type="predicted"/>
<dbReference type="InterPro" id="IPR018062">
    <property type="entry name" value="HTH_AraC-typ_CS"/>
</dbReference>
<dbReference type="RefSeq" id="WP_340337643.1">
    <property type="nucleotide sequence ID" value="NZ_JBBKZS010000011.1"/>
</dbReference>
<reference evidence="5 6" key="1">
    <citation type="submission" date="2024-03" db="EMBL/GenBank/DDBJ databases">
        <title>Novel species of the genus Variovorax.</title>
        <authorList>
            <person name="Liu Q."/>
            <person name="Xin Y.-H."/>
        </authorList>
    </citation>
    <scope>NUCLEOTIDE SEQUENCE [LARGE SCALE GENOMIC DNA]</scope>
    <source>
        <strain evidence="5 6">KACC 18901</strain>
    </source>
</reference>
<keyword evidence="2" id="KW-0238">DNA-binding</keyword>
<dbReference type="EMBL" id="JBBKZS010000011">
    <property type="protein sequence ID" value="MEJ8857577.1"/>
    <property type="molecule type" value="Genomic_DNA"/>
</dbReference>
<comment type="caution">
    <text evidence="5">The sequence shown here is derived from an EMBL/GenBank/DDBJ whole genome shotgun (WGS) entry which is preliminary data.</text>
</comment>
<dbReference type="SMART" id="SM00342">
    <property type="entry name" value="HTH_ARAC"/>
    <property type="match status" value="1"/>
</dbReference>
<sequence length="208" mass="22178">MLARAAAARHGAAPRGPSGTLLAKFVRALAARIDDLCACEARVLSIAALHMMAVALLPISASLPLAPHSRQLLVRRIGHFIDEHLSDPDLSPAQLGEAFCMSRSTLFRTLEAVGGPATFIRERRLARAHALLTGARRRVHLKRAAIECGFKDASNFSRAFRSQYGYSPREALAHAPVSEGVAIDAEGAGRAPVGSGNPFASWLQALRG</sequence>
<name>A0ABU8XCL4_9BURK</name>
<dbReference type="PANTHER" id="PTHR43280">
    <property type="entry name" value="ARAC-FAMILY TRANSCRIPTIONAL REGULATOR"/>
    <property type="match status" value="1"/>
</dbReference>
<dbReference type="InterPro" id="IPR009057">
    <property type="entry name" value="Homeodomain-like_sf"/>
</dbReference>
<keyword evidence="1" id="KW-0805">Transcription regulation</keyword>
<evidence type="ECO:0000313" key="6">
    <source>
        <dbReference type="Proteomes" id="UP001367030"/>
    </source>
</evidence>
<evidence type="ECO:0000256" key="1">
    <source>
        <dbReference type="ARBA" id="ARBA00023015"/>
    </source>
</evidence>